<dbReference type="InterPro" id="IPR001647">
    <property type="entry name" value="HTH_TetR"/>
</dbReference>
<accession>A0ABQ2KCT8</accession>
<evidence type="ECO:0000259" key="3">
    <source>
        <dbReference type="PROSITE" id="PS50977"/>
    </source>
</evidence>
<dbReference type="Gene3D" id="1.10.357.10">
    <property type="entry name" value="Tetracycline Repressor, domain 2"/>
    <property type="match status" value="1"/>
</dbReference>
<protein>
    <submittedName>
        <fullName evidence="4">TetR family transcriptional regulator</fullName>
    </submittedName>
</protein>
<name>A0ABQ2KCT8_9MICO</name>
<keyword evidence="1 2" id="KW-0238">DNA-binding</keyword>
<feature type="DNA-binding region" description="H-T-H motif" evidence="2">
    <location>
        <begin position="32"/>
        <end position="51"/>
    </location>
</feature>
<dbReference type="Proteomes" id="UP000626982">
    <property type="component" value="Unassembled WGS sequence"/>
</dbReference>
<keyword evidence="5" id="KW-1185">Reference proteome</keyword>
<dbReference type="SUPFAM" id="SSF46689">
    <property type="entry name" value="Homeodomain-like"/>
    <property type="match status" value="1"/>
</dbReference>
<dbReference type="RefSeq" id="WP_188715282.1">
    <property type="nucleotide sequence ID" value="NZ_BAABBD010000001.1"/>
</dbReference>
<dbReference type="PROSITE" id="PS50977">
    <property type="entry name" value="HTH_TETR_2"/>
    <property type="match status" value="1"/>
</dbReference>
<gene>
    <name evidence="4" type="ORF">GCM10010968_02910</name>
</gene>
<evidence type="ECO:0000256" key="1">
    <source>
        <dbReference type="ARBA" id="ARBA00023125"/>
    </source>
</evidence>
<dbReference type="EMBL" id="BMLM01000001">
    <property type="protein sequence ID" value="GGN77849.1"/>
    <property type="molecule type" value="Genomic_DNA"/>
</dbReference>
<dbReference type="InterPro" id="IPR009057">
    <property type="entry name" value="Homeodomain-like_sf"/>
</dbReference>
<evidence type="ECO:0000256" key="2">
    <source>
        <dbReference type="PROSITE-ProRule" id="PRU00335"/>
    </source>
</evidence>
<organism evidence="4 5">
    <name type="scientific">Agrococcus terreus</name>
    <dbReference type="NCBI Taxonomy" id="574649"/>
    <lineage>
        <taxon>Bacteria</taxon>
        <taxon>Bacillati</taxon>
        <taxon>Actinomycetota</taxon>
        <taxon>Actinomycetes</taxon>
        <taxon>Micrococcales</taxon>
        <taxon>Microbacteriaceae</taxon>
        <taxon>Agrococcus</taxon>
    </lineage>
</organism>
<reference evidence="5" key="1">
    <citation type="journal article" date="2019" name="Int. J. Syst. Evol. Microbiol.">
        <title>The Global Catalogue of Microorganisms (GCM) 10K type strain sequencing project: providing services to taxonomists for standard genome sequencing and annotation.</title>
        <authorList>
            <consortium name="The Broad Institute Genomics Platform"/>
            <consortium name="The Broad Institute Genome Sequencing Center for Infectious Disease"/>
            <person name="Wu L."/>
            <person name="Ma J."/>
        </authorList>
    </citation>
    <scope>NUCLEOTIDE SEQUENCE [LARGE SCALE GENOMIC DNA]</scope>
    <source>
        <strain evidence="5">CGMCC 1.6960</strain>
    </source>
</reference>
<sequence>MSEQVRRRDAERNRARILEVAAERIEAGESVAHKDLARAAEVGVGTVYRAFPARPDLIAALAEPHLRQLAALVRSAVDADDPLEVAVVGAVALLGQHPDVAEQLRAQAGEPDAPEAVVDVVAALDELVAHLGDRVHQGVTGVALAHLVCAVDFAAELAHDDGAARRLQLSIAVQGLRGA</sequence>
<feature type="domain" description="HTH tetR-type" evidence="3">
    <location>
        <begin position="11"/>
        <end position="69"/>
    </location>
</feature>
<proteinExistence type="predicted"/>
<evidence type="ECO:0000313" key="5">
    <source>
        <dbReference type="Proteomes" id="UP000626982"/>
    </source>
</evidence>
<comment type="caution">
    <text evidence="4">The sequence shown here is derived from an EMBL/GenBank/DDBJ whole genome shotgun (WGS) entry which is preliminary data.</text>
</comment>
<evidence type="ECO:0000313" key="4">
    <source>
        <dbReference type="EMBL" id="GGN77849.1"/>
    </source>
</evidence>